<gene>
    <name evidence="3" type="ORF">Q8A49_18065</name>
</gene>
<dbReference type="PANTHER" id="PTHR48050">
    <property type="entry name" value="STEROL 3-BETA-GLUCOSYLTRANSFERASE"/>
    <property type="match status" value="1"/>
</dbReference>
<dbReference type="InterPro" id="IPR002213">
    <property type="entry name" value="UDP_glucos_trans"/>
</dbReference>
<dbReference type="InterPro" id="IPR010610">
    <property type="entry name" value="EryCIII-like_C"/>
</dbReference>
<evidence type="ECO:0000313" key="3">
    <source>
        <dbReference type="EMBL" id="MEE2052407.1"/>
    </source>
</evidence>
<feature type="domain" description="Erythromycin biosynthesis protein CIII-like C-terminal" evidence="2">
    <location>
        <begin position="287"/>
        <end position="376"/>
    </location>
</feature>
<sequence length="409" mass="43307">MKALIITTGSRGDVQPFVALARALTREGHGAVVAAPRRFAPLASRHGTDFLPMDEGVLALQDDLAHRGTLAALTSARAVGPLMRAWLDDVARLSGADCDVVVHAPKALGAADLADLLGVPSIAVLTLPLYTPTAEFASPLVPVRVPRFLHRPSWRLAAAVEAPYRGLLRRWRSEKLGLHGRSASLSERIAAGGALHIWSRHLVPSPADWPPDAAPSGALLLPSEDGWAPPDELARFLDAGSAPVYVGFGSMVSRDAAELTRTVVEGVRLSGHRAVLATGWGALSADGEASDDVLVVDEAPHDRLFPHMAAVVHHGGAGTTAAALRAGVPQVVRPFVGDQWFWGDRVRRAGVGPAPLTGTLTPQRLAAAIDRAREHADRARLLAGDVREEEHTAAERAVRRVLAAVAHTR</sequence>
<name>A0ABU7KUR6_9ACTN</name>
<feature type="domain" description="Glycosyltransferase family 28 N-terminal" evidence="1">
    <location>
        <begin position="4"/>
        <end position="59"/>
    </location>
</feature>
<dbReference type="Pfam" id="PF06722">
    <property type="entry name" value="EryCIII-like_C"/>
    <property type="match status" value="1"/>
</dbReference>
<evidence type="ECO:0000313" key="4">
    <source>
        <dbReference type="Proteomes" id="UP001348641"/>
    </source>
</evidence>
<evidence type="ECO:0000259" key="1">
    <source>
        <dbReference type="Pfam" id="PF03033"/>
    </source>
</evidence>
<dbReference type="EMBL" id="JAUUCC010000046">
    <property type="protein sequence ID" value="MEE2052407.1"/>
    <property type="molecule type" value="Genomic_DNA"/>
</dbReference>
<dbReference type="Pfam" id="PF03033">
    <property type="entry name" value="Glyco_transf_28"/>
    <property type="match status" value="1"/>
</dbReference>
<dbReference type="RefSeq" id="WP_330159439.1">
    <property type="nucleotide sequence ID" value="NZ_BAAAJA010000021.1"/>
</dbReference>
<reference evidence="3 4" key="1">
    <citation type="submission" date="2023-07" db="EMBL/GenBank/DDBJ databases">
        <authorList>
            <person name="Girao M."/>
            <person name="Carvalho M.F."/>
        </authorList>
    </citation>
    <scope>NUCLEOTIDE SEQUENCE [LARGE SCALE GENOMIC DNA]</scope>
    <source>
        <strain evidence="3 4">66/93</strain>
    </source>
</reference>
<accession>A0ABU7KUR6</accession>
<dbReference type="CDD" id="cd03784">
    <property type="entry name" value="GT1_Gtf-like"/>
    <property type="match status" value="1"/>
</dbReference>
<proteinExistence type="predicted"/>
<dbReference type="Proteomes" id="UP001348641">
    <property type="component" value="Unassembled WGS sequence"/>
</dbReference>
<dbReference type="SUPFAM" id="SSF53756">
    <property type="entry name" value="UDP-Glycosyltransferase/glycogen phosphorylase"/>
    <property type="match status" value="1"/>
</dbReference>
<protein>
    <submittedName>
        <fullName evidence="3">Glycosyltransferase</fullName>
    </submittedName>
</protein>
<evidence type="ECO:0000259" key="2">
    <source>
        <dbReference type="Pfam" id="PF06722"/>
    </source>
</evidence>
<organism evidence="3 4">
    <name type="scientific">Nocardiopsis tropica</name>
    <dbReference type="NCBI Taxonomy" id="109330"/>
    <lineage>
        <taxon>Bacteria</taxon>
        <taxon>Bacillati</taxon>
        <taxon>Actinomycetota</taxon>
        <taxon>Actinomycetes</taxon>
        <taxon>Streptosporangiales</taxon>
        <taxon>Nocardiopsidaceae</taxon>
        <taxon>Nocardiopsis</taxon>
    </lineage>
</organism>
<dbReference type="InterPro" id="IPR050426">
    <property type="entry name" value="Glycosyltransferase_28"/>
</dbReference>
<dbReference type="Gene3D" id="3.40.50.2000">
    <property type="entry name" value="Glycogen Phosphorylase B"/>
    <property type="match status" value="2"/>
</dbReference>
<comment type="caution">
    <text evidence="3">The sequence shown here is derived from an EMBL/GenBank/DDBJ whole genome shotgun (WGS) entry which is preliminary data.</text>
</comment>
<dbReference type="InterPro" id="IPR004276">
    <property type="entry name" value="GlycoTrans_28_N"/>
</dbReference>
<dbReference type="PANTHER" id="PTHR48050:SF13">
    <property type="entry name" value="STEROL 3-BETA-GLUCOSYLTRANSFERASE UGT80A2"/>
    <property type="match status" value="1"/>
</dbReference>